<comment type="caution">
    <text evidence="7">The sequence shown here is derived from an EMBL/GenBank/DDBJ whole genome shotgun (WGS) entry which is preliminary data.</text>
</comment>
<dbReference type="EMBL" id="JBHSRJ010000009">
    <property type="protein sequence ID" value="MFC6045939.1"/>
    <property type="molecule type" value="Genomic_DNA"/>
</dbReference>
<dbReference type="PANTHER" id="PTHR31310:SF7">
    <property type="entry name" value="PA-PHOSPHATASE RELATED-FAMILY PROTEIN DDB_G0268928"/>
    <property type="match status" value="1"/>
</dbReference>
<evidence type="ECO:0000256" key="5">
    <source>
        <dbReference type="SAM" id="Phobius"/>
    </source>
</evidence>
<dbReference type="Proteomes" id="UP001596135">
    <property type="component" value="Unassembled WGS sequence"/>
</dbReference>
<keyword evidence="8" id="KW-1185">Reference proteome</keyword>
<evidence type="ECO:0000256" key="4">
    <source>
        <dbReference type="ARBA" id="ARBA00023136"/>
    </source>
</evidence>
<name>A0ABW1LR91_9ACTN</name>
<keyword evidence="4 5" id="KW-0472">Membrane</keyword>
<reference evidence="8" key="1">
    <citation type="journal article" date="2019" name="Int. J. Syst. Evol. Microbiol.">
        <title>The Global Catalogue of Microorganisms (GCM) 10K type strain sequencing project: providing services to taxonomists for standard genome sequencing and annotation.</title>
        <authorList>
            <consortium name="The Broad Institute Genomics Platform"/>
            <consortium name="The Broad Institute Genome Sequencing Center for Infectious Disease"/>
            <person name="Wu L."/>
            <person name="Ma J."/>
        </authorList>
    </citation>
    <scope>NUCLEOTIDE SEQUENCE [LARGE SCALE GENOMIC DNA]</scope>
    <source>
        <strain evidence="8">CCUG 54522</strain>
    </source>
</reference>
<dbReference type="InterPro" id="IPR026841">
    <property type="entry name" value="Aur1/Ipt1"/>
</dbReference>
<gene>
    <name evidence="7" type="ORF">ACFPYL_22845</name>
</gene>
<dbReference type="RefSeq" id="WP_379160038.1">
    <property type="nucleotide sequence ID" value="NZ_JBHSRJ010000009.1"/>
</dbReference>
<evidence type="ECO:0000256" key="1">
    <source>
        <dbReference type="ARBA" id="ARBA00004141"/>
    </source>
</evidence>
<proteinExistence type="predicted"/>
<evidence type="ECO:0000256" key="2">
    <source>
        <dbReference type="ARBA" id="ARBA00022692"/>
    </source>
</evidence>
<feature type="transmembrane region" description="Helical" evidence="5">
    <location>
        <begin position="270"/>
        <end position="289"/>
    </location>
</feature>
<dbReference type="Pfam" id="PF14378">
    <property type="entry name" value="PAP2_3"/>
    <property type="match status" value="1"/>
</dbReference>
<dbReference type="InterPro" id="IPR052185">
    <property type="entry name" value="IPC_Synthase-Related"/>
</dbReference>
<dbReference type="InterPro" id="IPR036938">
    <property type="entry name" value="PAP2/HPO_sf"/>
</dbReference>
<feature type="transmembrane region" description="Helical" evidence="5">
    <location>
        <begin position="220"/>
        <end position="239"/>
    </location>
</feature>
<evidence type="ECO:0000256" key="3">
    <source>
        <dbReference type="ARBA" id="ARBA00022989"/>
    </source>
</evidence>
<feature type="domain" description="Inositolphosphotransferase Aur1/Ipt1" evidence="6">
    <location>
        <begin position="119"/>
        <end position="283"/>
    </location>
</feature>
<dbReference type="CDD" id="cd03386">
    <property type="entry name" value="PAP2_Aur1_like"/>
    <property type="match status" value="1"/>
</dbReference>
<evidence type="ECO:0000313" key="7">
    <source>
        <dbReference type="EMBL" id="MFC6045939.1"/>
    </source>
</evidence>
<feature type="transmembrane region" description="Helical" evidence="5">
    <location>
        <begin position="156"/>
        <end position="174"/>
    </location>
</feature>
<feature type="transmembrane region" description="Helical" evidence="5">
    <location>
        <begin position="246"/>
        <end position="264"/>
    </location>
</feature>
<keyword evidence="2 5" id="KW-0812">Transmembrane</keyword>
<dbReference type="Gene3D" id="1.20.144.10">
    <property type="entry name" value="Phosphatidic acid phosphatase type 2/haloperoxidase"/>
    <property type="match status" value="1"/>
</dbReference>
<comment type="subcellular location">
    <subcellularLocation>
        <location evidence="1">Membrane</location>
        <topology evidence="1">Multi-pass membrane protein</topology>
    </subcellularLocation>
</comment>
<sequence length="295" mass="33647">MTRRNAMAAYAVVLLAWCWFVGIPNDPAGVILWIWVGTIAWYVEEPRPYLDFWRDWWKPLLLMVGYWLGRGLADEIGVAPHYSMPIRVDEWLGLGTAPTVRLQHAWCGDPCLRTLPPHWYDAVLTTVYASHFLVALVLAGVLWVRNRDEWVRWLRRYITLLYAGLAIYVAYPMAPPWMASRDGYLPEVHRITSRGWSGLEVGGFDLHRQTMIMWGMANKVAAMPSLHCGIACLVALYGISRLRSAWRWLLLLYPLAMALALTYFAEHYVVDAIAGCLLAGLVMVGVSAWERRRAA</sequence>
<evidence type="ECO:0000259" key="6">
    <source>
        <dbReference type="Pfam" id="PF14378"/>
    </source>
</evidence>
<feature type="transmembrane region" description="Helical" evidence="5">
    <location>
        <begin position="122"/>
        <end position="144"/>
    </location>
</feature>
<protein>
    <submittedName>
        <fullName evidence="7">Phosphatase PAP2 family protein</fullName>
    </submittedName>
</protein>
<organism evidence="7 8">
    <name type="scientific">Nocardioides hankookensis</name>
    <dbReference type="NCBI Taxonomy" id="443157"/>
    <lineage>
        <taxon>Bacteria</taxon>
        <taxon>Bacillati</taxon>
        <taxon>Actinomycetota</taxon>
        <taxon>Actinomycetes</taxon>
        <taxon>Propionibacteriales</taxon>
        <taxon>Nocardioidaceae</taxon>
        <taxon>Nocardioides</taxon>
    </lineage>
</organism>
<accession>A0ABW1LR91</accession>
<dbReference type="PANTHER" id="PTHR31310">
    <property type="match status" value="1"/>
</dbReference>
<evidence type="ECO:0000313" key="8">
    <source>
        <dbReference type="Proteomes" id="UP001596135"/>
    </source>
</evidence>
<dbReference type="SUPFAM" id="SSF48317">
    <property type="entry name" value="Acid phosphatase/Vanadium-dependent haloperoxidase"/>
    <property type="match status" value="1"/>
</dbReference>
<keyword evidence="3 5" id="KW-1133">Transmembrane helix</keyword>